<dbReference type="PANTHER" id="PTHR30069:SF53">
    <property type="entry name" value="COLICIN I RECEPTOR-RELATED"/>
    <property type="match status" value="1"/>
</dbReference>
<evidence type="ECO:0000256" key="6">
    <source>
        <dbReference type="ARBA" id="ARBA00023065"/>
    </source>
</evidence>
<dbReference type="Gene3D" id="2.40.170.20">
    <property type="entry name" value="TonB-dependent receptor, beta-barrel domain"/>
    <property type="match status" value="1"/>
</dbReference>
<dbReference type="eggNOG" id="COG4206">
    <property type="taxonomic scope" value="Bacteria"/>
</dbReference>
<dbReference type="InterPro" id="IPR037066">
    <property type="entry name" value="Plug_dom_sf"/>
</dbReference>
<evidence type="ECO:0000313" key="15">
    <source>
        <dbReference type="Proteomes" id="UP000000245"/>
    </source>
</evidence>
<dbReference type="GO" id="GO:0015889">
    <property type="term" value="P:cobalamin transport"/>
    <property type="evidence" value="ECO:0007669"/>
    <property type="project" value="TreeGrafter"/>
</dbReference>
<keyword evidence="5" id="KW-0732">Signal</keyword>
<protein>
    <submittedName>
        <fullName evidence="14">TonB-dependent receptor, plug</fullName>
    </submittedName>
</protein>
<dbReference type="Pfam" id="PF07715">
    <property type="entry name" value="Plug"/>
    <property type="match status" value="1"/>
</dbReference>
<comment type="similarity">
    <text evidence="10 11">Belongs to the TonB-dependent receptor family.</text>
</comment>
<organism evidence="14 15">
    <name type="scientific">Acidiphilium cryptum (strain JF-5)</name>
    <dbReference type="NCBI Taxonomy" id="349163"/>
    <lineage>
        <taxon>Bacteria</taxon>
        <taxon>Pseudomonadati</taxon>
        <taxon>Pseudomonadota</taxon>
        <taxon>Alphaproteobacteria</taxon>
        <taxon>Acetobacterales</taxon>
        <taxon>Acidocellaceae</taxon>
        <taxon>Acidiphilium</taxon>
    </lineage>
</organism>
<evidence type="ECO:0000256" key="3">
    <source>
        <dbReference type="ARBA" id="ARBA00022452"/>
    </source>
</evidence>
<keyword evidence="6" id="KW-0406">Ion transport</keyword>
<dbReference type="RefSeq" id="WP_012040540.1">
    <property type="nucleotide sequence ID" value="NC_009484.1"/>
</dbReference>
<keyword evidence="2 10" id="KW-0813">Transport</keyword>
<dbReference type="InterPro" id="IPR039426">
    <property type="entry name" value="TonB-dep_rcpt-like"/>
</dbReference>
<dbReference type="GO" id="GO:0009279">
    <property type="term" value="C:cell outer membrane"/>
    <property type="evidence" value="ECO:0007669"/>
    <property type="project" value="UniProtKB-SubCell"/>
</dbReference>
<keyword evidence="15" id="KW-1185">Reference proteome</keyword>
<evidence type="ECO:0000313" key="14">
    <source>
        <dbReference type="EMBL" id="ABQ32285.1"/>
    </source>
</evidence>
<evidence type="ECO:0000256" key="9">
    <source>
        <dbReference type="ARBA" id="ARBA00023237"/>
    </source>
</evidence>
<dbReference type="GO" id="GO:0006811">
    <property type="term" value="P:monoatomic ion transport"/>
    <property type="evidence" value="ECO:0007669"/>
    <property type="project" value="UniProtKB-KW"/>
</dbReference>
<dbReference type="PANTHER" id="PTHR30069">
    <property type="entry name" value="TONB-DEPENDENT OUTER MEMBRANE RECEPTOR"/>
    <property type="match status" value="1"/>
</dbReference>
<evidence type="ECO:0000256" key="4">
    <source>
        <dbReference type="ARBA" id="ARBA00022692"/>
    </source>
</evidence>
<accession>A5G353</accession>
<keyword evidence="14" id="KW-0675">Receptor</keyword>
<evidence type="ECO:0000256" key="7">
    <source>
        <dbReference type="ARBA" id="ARBA00023077"/>
    </source>
</evidence>
<evidence type="ECO:0000256" key="11">
    <source>
        <dbReference type="RuleBase" id="RU003357"/>
    </source>
</evidence>
<dbReference type="PROSITE" id="PS52016">
    <property type="entry name" value="TONB_DEPENDENT_REC_3"/>
    <property type="match status" value="1"/>
</dbReference>
<dbReference type="InterPro" id="IPR036942">
    <property type="entry name" value="Beta-barrel_TonB_sf"/>
</dbReference>
<evidence type="ECO:0000256" key="5">
    <source>
        <dbReference type="ARBA" id="ARBA00022729"/>
    </source>
</evidence>
<dbReference type="Pfam" id="PF00593">
    <property type="entry name" value="TonB_dep_Rec_b-barrel"/>
    <property type="match status" value="1"/>
</dbReference>
<sequence>MREFARHIFFVPLALCGALVGARAQSARLPAGTVPIETVTASYVRTPIADTPASVTVITAAQLRRRGVTTLAQALEAVPGLNVVQSGGPGAQTSVFIDGTNSEDVLVLRDGVPVNDPSVANGAFNFGNSGIGDIARIVVVRGPMSSLYGSGAIGGVINLISKRGHGAPHVDYDLAGGFPGQGEGSVTLSGQSGKFDYAITGSLIEQAGFDATARRLAVYAAHRDPFRYKLGAINLGYTPVAGTRISLIVRARQTGSQYPDLGYPIFDDPYENSFDSNVFFRFGVKSHLFDNRLITELDIAHIQDDRRYLTLLDPADPNQFAGDSGYRGDRTVIQWNNVIRLPDFGPMTDPTLVAGIETTHDTAVENYNASFGGYPYLQSLAASQSTTAGHFGAQATIARRLSVQGAVRADSVSGYGTVVTERGGLVLAVPAIDTRLKASAGSGFLAPSLYDLHGIDSYGYHGNPNLHPEHSVGYRFGFETVLPAFGIPEAVTLRMSYFHQDISNLFEYTSLPDGTSTEENVARARIHGIEAGIGFAPAPWLSGQIDYTRTIARDAATGTALLRRPENAGSLTLSIRPIPALSIEPTVRYVGRFSDYLYANSGYPITSGNPSGVGLAQPGTIANLAVNYRISRALTLFAIGRNLTNSAFEPVNGLQIPGQNFLFGLRGTIGG</sequence>
<reference evidence="14 15" key="1">
    <citation type="submission" date="2007-05" db="EMBL/GenBank/DDBJ databases">
        <title>Complete sequence of chromosome of Acidiphilium cryptum JF-5.</title>
        <authorList>
            <consortium name="US DOE Joint Genome Institute"/>
            <person name="Copeland A."/>
            <person name="Lucas S."/>
            <person name="Lapidus A."/>
            <person name="Barry K."/>
            <person name="Detter J.C."/>
            <person name="Glavina del Rio T."/>
            <person name="Hammon N."/>
            <person name="Israni S."/>
            <person name="Dalin E."/>
            <person name="Tice H."/>
            <person name="Pitluck S."/>
            <person name="Sims D."/>
            <person name="Brettin T."/>
            <person name="Bruce D."/>
            <person name="Han C."/>
            <person name="Schmutz J."/>
            <person name="Larimer F."/>
            <person name="Land M."/>
            <person name="Hauser L."/>
            <person name="Kyrpides N."/>
            <person name="Kim E."/>
            <person name="Magnuson T."/>
            <person name="Richardson P."/>
        </authorList>
    </citation>
    <scope>NUCLEOTIDE SEQUENCE [LARGE SCALE GENOMIC DNA]</scope>
    <source>
        <strain evidence="14 15">JF-5</strain>
    </source>
</reference>
<comment type="subcellular location">
    <subcellularLocation>
        <location evidence="1 10">Cell outer membrane</location>
        <topology evidence="1 10">Multi-pass membrane protein</topology>
    </subcellularLocation>
</comment>
<evidence type="ECO:0000259" key="13">
    <source>
        <dbReference type="Pfam" id="PF07715"/>
    </source>
</evidence>
<name>A5G353_ACICJ</name>
<dbReference type="InterPro" id="IPR000531">
    <property type="entry name" value="Beta-barrel_TonB"/>
</dbReference>
<dbReference type="Gene3D" id="2.170.130.10">
    <property type="entry name" value="TonB-dependent receptor, plug domain"/>
    <property type="match status" value="1"/>
</dbReference>
<evidence type="ECO:0000256" key="2">
    <source>
        <dbReference type="ARBA" id="ARBA00022448"/>
    </source>
</evidence>
<evidence type="ECO:0000256" key="1">
    <source>
        <dbReference type="ARBA" id="ARBA00004571"/>
    </source>
</evidence>
<dbReference type="SUPFAM" id="SSF56935">
    <property type="entry name" value="Porins"/>
    <property type="match status" value="1"/>
</dbReference>
<dbReference type="AlphaFoldDB" id="A5G353"/>
<keyword evidence="4 10" id="KW-0812">Transmembrane</keyword>
<evidence type="ECO:0000256" key="10">
    <source>
        <dbReference type="PROSITE-ProRule" id="PRU01360"/>
    </source>
</evidence>
<dbReference type="CDD" id="cd01347">
    <property type="entry name" value="ligand_gated_channel"/>
    <property type="match status" value="1"/>
</dbReference>
<keyword evidence="9 10" id="KW-0998">Cell outer membrane</keyword>
<dbReference type="KEGG" id="acr:Acry_3097"/>
<keyword evidence="7 11" id="KW-0798">TonB box</keyword>
<dbReference type="STRING" id="349163.Acry_3097"/>
<feature type="domain" description="TonB-dependent receptor plug" evidence="13">
    <location>
        <begin position="48"/>
        <end position="156"/>
    </location>
</feature>
<dbReference type="EMBL" id="CP000697">
    <property type="protein sequence ID" value="ABQ32285.1"/>
    <property type="molecule type" value="Genomic_DNA"/>
</dbReference>
<keyword evidence="8 10" id="KW-0472">Membrane</keyword>
<dbReference type="HOGENOM" id="CLU_008287_18_5_5"/>
<dbReference type="InterPro" id="IPR012910">
    <property type="entry name" value="Plug_dom"/>
</dbReference>
<feature type="domain" description="TonB-dependent receptor-like beta-barrel" evidence="12">
    <location>
        <begin position="243"/>
        <end position="643"/>
    </location>
</feature>
<keyword evidence="3 10" id="KW-1134">Transmembrane beta strand</keyword>
<evidence type="ECO:0000259" key="12">
    <source>
        <dbReference type="Pfam" id="PF00593"/>
    </source>
</evidence>
<dbReference type="Proteomes" id="UP000000245">
    <property type="component" value="Chromosome"/>
</dbReference>
<proteinExistence type="inferred from homology"/>
<evidence type="ECO:0000256" key="8">
    <source>
        <dbReference type="ARBA" id="ARBA00023136"/>
    </source>
</evidence>
<gene>
    <name evidence="14" type="ordered locus">Acry_3097</name>
</gene>